<name>A0AAX3ZY49_RHOER</name>
<evidence type="ECO:0000313" key="6">
    <source>
        <dbReference type="Proteomes" id="UP001230933"/>
    </source>
</evidence>
<reference evidence="5" key="1">
    <citation type="submission" date="2023-08" db="EMBL/GenBank/DDBJ databases">
        <title>Isolation and Characterization of Rhodococcus erythropolis MGMM8.</title>
        <authorList>
            <person name="Diabankana R.G.C."/>
            <person name="Afordoanyi D.M."/>
            <person name="Validov S.Z."/>
        </authorList>
    </citation>
    <scope>NUCLEOTIDE SEQUENCE</scope>
    <source>
        <strain evidence="5">MGMM8</strain>
    </source>
</reference>
<dbReference type="CDD" id="cd01166">
    <property type="entry name" value="KdgK"/>
    <property type="match status" value="1"/>
</dbReference>
<dbReference type="RefSeq" id="WP_308371488.1">
    <property type="nucleotide sequence ID" value="NZ_CP124545.1"/>
</dbReference>
<dbReference type="PANTHER" id="PTHR43320:SF2">
    <property type="entry name" value="2-DEHYDRO-3-DEOXYGLUCONOKINASE_2-DEHYDRO-3-DEOXYGALACTONOKINASE"/>
    <property type="match status" value="1"/>
</dbReference>
<dbReference type="InterPro" id="IPR011611">
    <property type="entry name" value="PfkB_dom"/>
</dbReference>
<evidence type="ECO:0000259" key="4">
    <source>
        <dbReference type="Pfam" id="PF00294"/>
    </source>
</evidence>
<comment type="similarity">
    <text evidence="1">Belongs to the carbohydrate kinase PfkB family.</text>
</comment>
<dbReference type="InterPro" id="IPR052700">
    <property type="entry name" value="Carb_kinase_PfkB-like"/>
</dbReference>
<dbReference type="Pfam" id="PF00294">
    <property type="entry name" value="PfkB"/>
    <property type="match status" value="1"/>
</dbReference>
<gene>
    <name evidence="5" type="ORF">QIE55_32000</name>
</gene>
<sequence>MHPPHLTAVADRSVVCLGEALVLVADGGSAESSTSHLGGAEANVAAGLVAQGIPASWIGRVGDDAYGSLIRFELRRRGVDVGAVETDPERPTGYYHKRTVIGADGDPTSESSYHRLGSAASAMDLAFLDRSETRLALNGAAVVHCSGITAALSDSCADLMRRLLSGRPDMLATVSFDVNWREQLWLDGDQSIVVELAGLADIVLVGADEAVRVFGSDDPSTLRRILPAPHTVVIKDGSRRAVAVDVDGGIVSVPALTVDVIEPVGAGDAFAAGYLAGVVLGEDPDRCLRRGHIGAAATLTVVSDSASPPPDVVAELLFCSEEIWAATTVDARGFAVPGSMEVPI</sequence>
<keyword evidence="3 5" id="KW-0418">Kinase</keyword>
<evidence type="ECO:0000256" key="3">
    <source>
        <dbReference type="ARBA" id="ARBA00022777"/>
    </source>
</evidence>
<proteinExistence type="inferred from homology"/>
<dbReference type="Proteomes" id="UP001230933">
    <property type="component" value="Chromosome"/>
</dbReference>
<dbReference type="InterPro" id="IPR029056">
    <property type="entry name" value="Ribokinase-like"/>
</dbReference>
<dbReference type="PANTHER" id="PTHR43320">
    <property type="entry name" value="SUGAR KINASE"/>
    <property type="match status" value="1"/>
</dbReference>
<evidence type="ECO:0000256" key="2">
    <source>
        <dbReference type="ARBA" id="ARBA00022679"/>
    </source>
</evidence>
<dbReference type="Gene3D" id="3.40.1190.20">
    <property type="match status" value="1"/>
</dbReference>
<evidence type="ECO:0000313" key="5">
    <source>
        <dbReference type="EMBL" id="WMN01920.1"/>
    </source>
</evidence>
<dbReference type="GO" id="GO:0016301">
    <property type="term" value="F:kinase activity"/>
    <property type="evidence" value="ECO:0007669"/>
    <property type="project" value="UniProtKB-KW"/>
</dbReference>
<dbReference type="AlphaFoldDB" id="A0AAX3ZY49"/>
<keyword evidence="2" id="KW-0808">Transferase</keyword>
<feature type="domain" description="Carbohydrate kinase PfkB" evidence="4">
    <location>
        <begin position="13"/>
        <end position="307"/>
    </location>
</feature>
<organism evidence="5 6">
    <name type="scientific">Rhodococcus erythropolis</name>
    <name type="common">Arthrobacter picolinophilus</name>
    <dbReference type="NCBI Taxonomy" id="1833"/>
    <lineage>
        <taxon>Bacteria</taxon>
        <taxon>Bacillati</taxon>
        <taxon>Actinomycetota</taxon>
        <taxon>Actinomycetes</taxon>
        <taxon>Mycobacteriales</taxon>
        <taxon>Nocardiaceae</taxon>
        <taxon>Rhodococcus</taxon>
        <taxon>Rhodococcus erythropolis group</taxon>
    </lineage>
</organism>
<evidence type="ECO:0000256" key="1">
    <source>
        <dbReference type="ARBA" id="ARBA00010688"/>
    </source>
</evidence>
<dbReference type="SUPFAM" id="SSF53613">
    <property type="entry name" value="Ribokinase-like"/>
    <property type="match status" value="1"/>
</dbReference>
<dbReference type="EMBL" id="CP124545">
    <property type="protein sequence ID" value="WMN01920.1"/>
    <property type="molecule type" value="Genomic_DNA"/>
</dbReference>
<protein>
    <submittedName>
        <fullName evidence="5">Sugar kinase</fullName>
    </submittedName>
</protein>
<accession>A0AAX3ZY49</accession>